<feature type="region of interest" description="Disordered" evidence="1">
    <location>
        <begin position="1"/>
        <end position="29"/>
    </location>
</feature>
<proteinExistence type="predicted"/>
<keyword evidence="2" id="KW-0472">Membrane</keyword>
<evidence type="ECO:0000256" key="2">
    <source>
        <dbReference type="SAM" id="Phobius"/>
    </source>
</evidence>
<dbReference type="PANTHER" id="PTHR34945">
    <property type="entry name" value="2-OXOGLUTARATE (2OG) AND FE(II)-DEPENDENT OXYGENASE SUPERFAMILY PROTEIN"/>
    <property type="match status" value="1"/>
</dbReference>
<keyword evidence="2" id="KW-0812">Transmembrane</keyword>
<evidence type="ECO:0000313" key="4">
    <source>
        <dbReference type="Proteomes" id="UP001457282"/>
    </source>
</evidence>
<reference evidence="3 4" key="1">
    <citation type="journal article" date="2023" name="G3 (Bethesda)">
        <title>A chromosome-length genome assembly and annotation of blackberry (Rubus argutus, cv. 'Hillquist').</title>
        <authorList>
            <person name="Bruna T."/>
            <person name="Aryal R."/>
            <person name="Dudchenko O."/>
            <person name="Sargent D.J."/>
            <person name="Mead D."/>
            <person name="Buti M."/>
            <person name="Cavallini A."/>
            <person name="Hytonen T."/>
            <person name="Andres J."/>
            <person name="Pham M."/>
            <person name="Weisz D."/>
            <person name="Mascagni F."/>
            <person name="Usai G."/>
            <person name="Natali L."/>
            <person name="Bassil N."/>
            <person name="Fernandez G.E."/>
            <person name="Lomsadze A."/>
            <person name="Armour M."/>
            <person name="Olukolu B."/>
            <person name="Poorten T."/>
            <person name="Britton C."/>
            <person name="Davik J."/>
            <person name="Ashrafi H."/>
            <person name="Aiden E.L."/>
            <person name="Borodovsky M."/>
            <person name="Worthington M."/>
        </authorList>
    </citation>
    <scope>NUCLEOTIDE SEQUENCE [LARGE SCALE GENOMIC DNA]</scope>
    <source>
        <strain evidence="3">PI 553951</strain>
    </source>
</reference>
<gene>
    <name evidence="3" type="ORF">M0R45_028823</name>
</gene>
<dbReference type="InterPro" id="IPR027443">
    <property type="entry name" value="IPNS-like_sf"/>
</dbReference>
<name>A0AAW1WAI0_RUBAR</name>
<keyword evidence="2" id="KW-1133">Transmembrane helix</keyword>
<dbReference type="EMBL" id="JBEDUW010000006">
    <property type="protein sequence ID" value="KAK9920265.1"/>
    <property type="molecule type" value="Genomic_DNA"/>
</dbReference>
<dbReference type="AlphaFoldDB" id="A0AAW1WAI0"/>
<protein>
    <submittedName>
        <fullName evidence="3">Uncharacterized protein</fullName>
    </submittedName>
</protein>
<evidence type="ECO:0000313" key="3">
    <source>
        <dbReference type="EMBL" id="KAK9920265.1"/>
    </source>
</evidence>
<comment type="caution">
    <text evidence="3">The sequence shown here is derived from an EMBL/GenBank/DDBJ whole genome shotgun (WGS) entry which is preliminary data.</text>
</comment>
<accession>A0AAW1WAI0</accession>
<organism evidence="3 4">
    <name type="scientific">Rubus argutus</name>
    <name type="common">Southern blackberry</name>
    <dbReference type="NCBI Taxonomy" id="59490"/>
    <lineage>
        <taxon>Eukaryota</taxon>
        <taxon>Viridiplantae</taxon>
        <taxon>Streptophyta</taxon>
        <taxon>Embryophyta</taxon>
        <taxon>Tracheophyta</taxon>
        <taxon>Spermatophyta</taxon>
        <taxon>Magnoliopsida</taxon>
        <taxon>eudicotyledons</taxon>
        <taxon>Gunneridae</taxon>
        <taxon>Pentapetalae</taxon>
        <taxon>rosids</taxon>
        <taxon>fabids</taxon>
        <taxon>Rosales</taxon>
        <taxon>Rosaceae</taxon>
        <taxon>Rosoideae</taxon>
        <taxon>Rosoideae incertae sedis</taxon>
        <taxon>Rubus</taxon>
    </lineage>
</organism>
<dbReference type="SUPFAM" id="SSF51197">
    <property type="entry name" value="Clavaminate synthase-like"/>
    <property type="match status" value="1"/>
</dbReference>
<dbReference type="PANTHER" id="PTHR34945:SF4">
    <property type="entry name" value="2-OXOGLUTARATE (2OG) AND FE(II)-DEPENDENT OXYGENASE SUPERFAMILY PROTEIN"/>
    <property type="match status" value="1"/>
</dbReference>
<evidence type="ECO:0000256" key="1">
    <source>
        <dbReference type="SAM" id="MobiDB-lite"/>
    </source>
</evidence>
<feature type="transmembrane region" description="Helical" evidence="2">
    <location>
        <begin position="313"/>
        <end position="333"/>
    </location>
</feature>
<keyword evidence="4" id="KW-1185">Reference proteome</keyword>
<sequence length="336" mass="38035">MAVMRHSSRSTTEAPLPSPIPTGKGSRSAATETFTQFLDKCLQIPDLIALPPSHLSGTASRHPIPADVDFRSLSADSIARLLVSAKQLGAFRITGHGISADELRSVFREAESVFGNADQPRRMVERIVNREEIAWVRDRKSESDQTYRDFCKNMENVAGKMKAIAEKVCEIFYRNEKQQFERRNEVKDWVVRLYRYNHDQDKEQSHSNISPNEITNGNRDRECDDHGLCIYLPLEHSQFYIHSEPTSLSFNAGPETLVVTVGKQLEGFKCVSGEMIFVPDISRTQASFSLQLKVPFSSNFRKNSKIISVADQVFIAVFLCLLYKVVVFIYTCITTT</sequence>
<dbReference type="Gene3D" id="2.60.120.330">
    <property type="entry name" value="B-lactam Antibiotic, Isopenicillin N Synthase, Chain"/>
    <property type="match status" value="1"/>
</dbReference>
<dbReference type="Proteomes" id="UP001457282">
    <property type="component" value="Unassembled WGS sequence"/>
</dbReference>